<keyword evidence="2" id="KW-0479">Metal-binding</keyword>
<dbReference type="InterPro" id="IPR017941">
    <property type="entry name" value="Rieske_2Fe-2S"/>
</dbReference>
<dbReference type="Proteomes" id="UP000469949">
    <property type="component" value="Unassembled WGS sequence"/>
</dbReference>
<accession>A0A833J1V2</accession>
<dbReference type="Pfam" id="PF00355">
    <property type="entry name" value="Rieske"/>
    <property type="match status" value="1"/>
</dbReference>
<dbReference type="GO" id="GO:0016491">
    <property type="term" value="F:oxidoreductase activity"/>
    <property type="evidence" value="ECO:0007669"/>
    <property type="project" value="UniProtKB-KW"/>
</dbReference>
<dbReference type="AlphaFoldDB" id="A0A833J1V2"/>
<dbReference type="GO" id="GO:0005506">
    <property type="term" value="F:iron ion binding"/>
    <property type="evidence" value="ECO:0007669"/>
    <property type="project" value="InterPro"/>
</dbReference>
<evidence type="ECO:0000256" key="3">
    <source>
        <dbReference type="ARBA" id="ARBA00023002"/>
    </source>
</evidence>
<evidence type="ECO:0000256" key="1">
    <source>
        <dbReference type="ARBA" id="ARBA00022714"/>
    </source>
</evidence>
<dbReference type="PANTHER" id="PTHR21266">
    <property type="entry name" value="IRON-SULFUR DOMAIN CONTAINING PROTEIN"/>
    <property type="match status" value="1"/>
</dbReference>
<evidence type="ECO:0000256" key="2">
    <source>
        <dbReference type="ARBA" id="ARBA00022723"/>
    </source>
</evidence>
<gene>
    <name evidence="8" type="ORF">F8B43_5655</name>
</gene>
<feature type="region of interest" description="Disordered" evidence="6">
    <location>
        <begin position="146"/>
        <end position="172"/>
    </location>
</feature>
<keyword evidence="1" id="KW-0001">2Fe-2S</keyword>
<dbReference type="InterPro" id="IPR050584">
    <property type="entry name" value="Cholesterol_7-desaturase"/>
</dbReference>
<evidence type="ECO:0000256" key="4">
    <source>
        <dbReference type="ARBA" id="ARBA00023004"/>
    </source>
</evidence>
<dbReference type="GO" id="GO:0051537">
    <property type="term" value="F:2 iron, 2 sulfur cluster binding"/>
    <property type="evidence" value="ECO:0007669"/>
    <property type="project" value="UniProtKB-KW"/>
</dbReference>
<evidence type="ECO:0000313" key="9">
    <source>
        <dbReference type="Proteomes" id="UP000469949"/>
    </source>
</evidence>
<sequence>MTTKNVGGWSPVAMSDAVAPGAVLRVVVEGRDIVVWRGNDGAARAWENRCPHRGMRLSYGFVRGNRLTCLYHGWGYDGQGSCISIPAHPALTPPKTIKVARYDCAEAAGLLWVAAQGTNDPLRDPGGSWLAVQSIDIALPLDEVRSAVSQAEPPSDEDDGFPRPGGGDAAPPAFLQETLVNGAESAGSLLMFDDVRFGRKVLCALQAVGDDQTALHLLVSAEGDGADGAVRRAYARWGRRFRRGAGATERSSHRVVSATAAERHARPMA</sequence>
<name>A0A833J1V2_9HYPH</name>
<dbReference type="RefSeq" id="WP_152279190.1">
    <property type="nucleotide sequence ID" value="NZ_WEKV01000025.1"/>
</dbReference>
<evidence type="ECO:0000256" key="5">
    <source>
        <dbReference type="ARBA" id="ARBA00023014"/>
    </source>
</evidence>
<dbReference type="CDD" id="cd03469">
    <property type="entry name" value="Rieske_RO_Alpha_N"/>
    <property type="match status" value="1"/>
</dbReference>
<dbReference type="Gene3D" id="2.102.10.10">
    <property type="entry name" value="Rieske [2Fe-2S] iron-sulphur domain"/>
    <property type="match status" value="1"/>
</dbReference>
<evidence type="ECO:0000256" key="6">
    <source>
        <dbReference type="SAM" id="MobiDB-lite"/>
    </source>
</evidence>
<evidence type="ECO:0000313" key="8">
    <source>
        <dbReference type="EMBL" id="KAB7781906.1"/>
    </source>
</evidence>
<reference evidence="8 9" key="1">
    <citation type="submission" date="2019-10" db="EMBL/GenBank/DDBJ databases">
        <title>Draft Genome Sequence of the Caffeine Degrading Methylotroph Methylorubrum populi PINKEL.</title>
        <authorList>
            <person name="Dawson S.C."/>
            <person name="Zhang X."/>
            <person name="Wright M.E."/>
            <person name="Sharma G."/>
            <person name="Langner J.T."/>
            <person name="Ditty J.L."/>
            <person name="Subuyuj G.A."/>
        </authorList>
    </citation>
    <scope>NUCLEOTIDE SEQUENCE [LARGE SCALE GENOMIC DNA]</scope>
    <source>
        <strain evidence="8 9">Pinkel</strain>
    </source>
</reference>
<comment type="caution">
    <text evidence="8">The sequence shown here is derived from an EMBL/GenBank/DDBJ whole genome shotgun (WGS) entry which is preliminary data.</text>
</comment>
<dbReference type="InterPro" id="IPR015881">
    <property type="entry name" value="ARHD_Rieske_2Fe_2S"/>
</dbReference>
<evidence type="ECO:0000259" key="7">
    <source>
        <dbReference type="PROSITE" id="PS51296"/>
    </source>
</evidence>
<dbReference type="PANTHER" id="PTHR21266:SF60">
    <property type="entry name" value="3-KETOSTEROID-9-ALPHA-MONOOXYGENASE, OXYGENASE COMPONENT"/>
    <property type="match status" value="1"/>
</dbReference>
<dbReference type="InterPro" id="IPR036922">
    <property type="entry name" value="Rieske_2Fe-2S_sf"/>
</dbReference>
<dbReference type="PROSITE" id="PS00570">
    <property type="entry name" value="RING_HYDROXYL_ALPHA"/>
    <property type="match status" value="1"/>
</dbReference>
<feature type="domain" description="Rieske" evidence="7">
    <location>
        <begin position="9"/>
        <end position="113"/>
    </location>
</feature>
<proteinExistence type="predicted"/>
<keyword evidence="5" id="KW-0411">Iron-sulfur</keyword>
<keyword evidence="4" id="KW-0408">Iron</keyword>
<dbReference type="PROSITE" id="PS51296">
    <property type="entry name" value="RIESKE"/>
    <property type="match status" value="1"/>
</dbReference>
<organism evidence="8 9">
    <name type="scientific">Methylorubrum populi</name>
    <dbReference type="NCBI Taxonomy" id="223967"/>
    <lineage>
        <taxon>Bacteria</taxon>
        <taxon>Pseudomonadati</taxon>
        <taxon>Pseudomonadota</taxon>
        <taxon>Alphaproteobacteria</taxon>
        <taxon>Hyphomicrobiales</taxon>
        <taxon>Methylobacteriaceae</taxon>
        <taxon>Methylorubrum</taxon>
    </lineage>
</organism>
<protein>
    <recommendedName>
        <fullName evidence="7">Rieske domain-containing protein</fullName>
    </recommendedName>
</protein>
<keyword evidence="3" id="KW-0560">Oxidoreductase</keyword>
<dbReference type="SUPFAM" id="SSF50022">
    <property type="entry name" value="ISP domain"/>
    <property type="match status" value="1"/>
</dbReference>
<dbReference type="EMBL" id="WEKV01000025">
    <property type="protein sequence ID" value="KAB7781906.1"/>
    <property type="molecule type" value="Genomic_DNA"/>
</dbReference>